<dbReference type="AlphaFoldDB" id="A0A1W1V2T9"/>
<gene>
    <name evidence="6" type="ORF">SAMN00017405_1738</name>
</gene>
<name>A0A1W1V2T9_DESTI</name>
<accession>A0A1W1V2T9</accession>
<dbReference type="GO" id="GO:0009403">
    <property type="term" value="P:toxin biosynthetic process"/>
    <property type="evidence" value="ECO:0007669"/>
    <property type="project" value="InterPro"/>
</dbReference>
<evidence type="ECO:0000256" key="2">
    <source>
        <dbReference type="ARBA" id="ARBA00022692"/>
    </source>
</evidence>
<feature type="transmembrane region" description="Helical" evidence="5">
    <location>
        <begin position="178"/>
        <end position="202"/>
    </location>
</feature>
<keyword evidence="4 5" id="KW-0472">Membrane</keyword>
<protein>
    <submittedName>
        <fullName evidence="6">Colicin V production protein</fullName>
    </submittedName>
</protein>
<comment type="subcellular location">
    <subcellularLocation>
        <location evidence="1">Membrane</location>
        <topology evidence="1">Multi-pass membrane protein</topology>
    </subcellularLocation>
</comment>
<feature type="transmembrane region" description="Helical" evidence="5">
    <location>
        <begin position="130"/>
        <end position="157"/>
    </location>
</feature>
<dbReference type="PRINTS" id="PR00173">
    <property type="entry name" value="EDTRNSPORT"/>
</dbReference>
<evidence type="ECO:0000313" key="7">
    <source>
        <dbReference type="Proteomes" id="UP000192731"/>
    </source>
</evidence>
<evidence type="ECO:0000256" key="4">
    <source>
        <dbReference type="ARBA" id="ARBA00023136"/>
    </source>
</evidence>
<keyword evidence="3 5" id="KW-1133">Transmembrane helix</keyword>
<dbReference type="GO" id="GO:0016020">
    <property type="term" value="C:membrane"/>
    <property type="evidence" value="ECO:0007669"/>
    <property type="project" value="UniProtKB-SubCell"/>
</dbReference>
<evidence type="ECO:0000256" key="1">
    <source>
        <dbReference type="ARBA" id="ARBA00004141"/>
    </source>
</evidence>
<keyword evidence="7" id="KW-1185">Reference proteome</keyword>
<evidence type="ECO:0000313" key="6">
    <source>
        <dbReference type="EMBL" id="SMB87669.1"/>
    </source>
</evidence>
<feature type="transmembrane region" description="Helical" evidence="5">
    <location>
        <begin position="21"/>
        <end position="43"/>
    </location>
</feature>
<dbReference type="InterPro" id="IPR003825">
    <property type="entry name" value="Colicin-V_CvpA"/>
</dbReference>
<dbReference type="Pfam" id="PF02674">
    <property type="entry name" value="Colicin_V"/>
    <property type="match status" value="1"/>
</dbReference>
<reference evidence="6 7" key="1">
    <citation type="submission" date="2017-04" db="EMBL/GenBank/DDBJ databases">
        <authorList>
            <person name="Afonso C.L."/>
            <person name="Miller P.J."/>
            <person name="Scott M.A."/>
            <person name="Spackman E."/>
            <person name="Goraichik I."/>
            <person name="Dimitrov K.M."/>
            <person name="Suarez D.L."/>
            <person name="Swayne D.E."/>
        </authorList>
    </citation>
    <scope>NUCLEOTIDE SEQUENCE [LARGE SCALE GENOMIC DNA]</scope>
    <source>
        <strain evidence="6 7">DSM 11270</strain>
    </source>
</reference>
<evidence type="ECO:0000256" key="5">
    <source>
        <dbReference type="SAM" id="Phobius"/>
    </source>
</evidence>
<proteinExistence type="predicted"/>
<dbReference type="RefSeq" id="WP_084052721.1">
    <property type="nucleotide sequence ID" value="NZ_FWWT01000014.1"/>
</dbReference>
<dbReference type="OrthoDB" id="1795111at2"/>
<dbReference type="EMBL" id="FWWT01000014">
    <property type="protein sequence ID" value="SMB87669.1"/>
    <property type="molecule type" value="Genomic_DNA"/>
</dbReference>
<evidence type="ECO:0000256" key="3">
    <source>
        <dbReference type="ARBA" id="ARBA00022989"/>
    </source>
</evidence>
<dbReference type="Proteomes" id="UP000192731">
    <property type="component" value="Unassembled WGS sequence"/>
</dbReference>
<sequence>MRFSLIDVLIILILFSGAYKGYYRGMVGSVFGLIKTILALIIANKYSKPIVGFLDERFGIIEKLYNLLHGKMPLALEGMTMPVVGNGSDMISIFINSMMLPEWIKEKLNIFALGSTELAKGLGISNMGDLLTYLIVVTLIKIIVFLLLWSFISSIISSISLMFTRKLDKLFLGKLNRIIGLVVGLALNSLIILVLVGMLTAYTAIIPDIGDNILAKIAGSINKSFLVPYYQAGFKLLFSKFISFI</sequence>
<dbReference type="STRING" id="656914.SAMN00017405_1738"/>
<organism evidence="6 7">
    <name type="scientific">Desulfonispora thiosulfatigenes DSM 11270</name>
    <dbReference type="NCBI Taxonomy" id="656914"/>
    <lineage>
        <taxon>Bacteria</taxon>
        <taxon>Bacillati</taxon>
        <taxon>Bacillota</taxon>
        <taxon>Clostridia</taxon>
        <taxon>Eubacteriales</taxon>
        <taxon>Peptococcaceae</taxon>
        <taxon>Desulfonispora</taxon>
    </lineage>
</organism>
<keyword evidence="2 5" id="KW-0812">Transmembrane</keyword>